<name>A0A6H1ZTJ1_9ZZZZ</name>
<protein>
    <submittedName>
        <fullName evidence="1">Uncharacterized protein</fullName>
    </submittedName>
</protein>
<dbReference type="EMBL" id="MT141429">
    <property type="protein sequence ID" value="QJA61067.1"/>
    <property type="molecule type" value="Genomic_DNA"/>
</dbReference>
<reference evidence="1" key="1">
    <citation type="submission" date="2020-03" db="EMBL/GenBank/DDBJ databases">
        <title>The deep terrestrial virosphere.</title>
        <authorList>
            <person name="Holmfeldt K."/>
            <person name="Nilsson E."/>
            <person name="Simone D."/>
            <person name="Lopez-Fernandez M."/>
            <person name="Wu X."/>
            <person name="de Brujin I."/>
            <person name="Lundin D."/>
            <person name="Andersson A."/>
            <person name="Bertilsson S."/>
            <person name="Dopson M."/>
        </authorList>
    </citation>
    <scope>NUCLEOTIDE SEQUENCE</scope>
    <source>
        <strain evidence="3">MM415A00449</strain>
        <strain evidence="2">MM415B01001</strain>
        <strain evidence="1">TM448A01792</strain>
        <strain evidence="4">TM448B03899</strain>
    </source>
</reference>
<evidence type="ECO:0000313" key="1">
    <source>
        <dbReference type="EMBL" id="QJA50520.1"/>
    </source>
</evidence>
<gene>
    <name evidence="3" type="ORF">MM415A00449_0011</name>
    <name evidence="2" type="ORF">MM415B01001_0032</name>
    <name evidence="1" type="ORF">TM448A01792_0012</name>
    <name evidence="4" type="ORF">TM448B03899_0008</name>
</gene>
<evidence type="ECO:0000313" key="4">
    <source>
        <dbReference type="EMBL" id="QJI02965.1"/>
    </source>
</evidence>
<evidence type="ECO:0000313" key="3">
    <source>
        <dbReference type="EMBL" id="QJA82014.1"/>
    </source>
</evidence>
<organism evidence="1">
    <name type="scientific">viral metagenome</name>
    <dbReference type="NCBI Taxonomy" id="1070528"/>
    <lineage>
        <taxon>unclassified sequences</taxon>
        <taxon>metagenomes</taxon>
        <taxon>organismal metagenomes</taxon>
    </lineage>
</organism>
<dbReference type="EMBL" id="MT142477">
    <property type="protein sequence ID" value="QJA82014.1"/>
    <property type="molecule type" value="Genomic_DNA"/>
</dbReference>
<accession>A0A6H1ZTJ1</accession>
<sequence length="137" mass="15405">MSHISTISTEGLEFDIETIKALCKRQGWEFLDQKTFVWYENDKGVCDYAIRIPGCRYELGIIRAESGYTVQADFWDSGGLSQVLGAHGEAFKQLYLQEGDIAWAESKNYAWEDAPSGVTGARKLVMYVNDDFGGGDW</sequence>
<proteinExistence type="predicted"/>
<dbReference type="EMBL" id="MT145046">
    <property type="protein sequence ID" value="QJI02965.1"/>
    <property type="molecule type" value="Genomic_DNA"/>
</dbReference>
<evidence type="ECO:0000313" key="2">
    <source>
        <dbReference type="EMBL" id="QJA61067.1"/>
    </source>
</evidence>
<dbReference type="AlphaFoldDB" id="A0A6H1ZTJ1"/>
<dbReference type="EMBL" id="MT144200">
    <property type="protein sequence ID" value="QJA50520.1"/>
    <property type="molecule type" value="Genomic_DNA"/>
</dbReference>